<dbReference type="OrthoDB" id="511561at2759"/>
<dbReference type="Pfam" id="PF00085">
    <property type="entry name" value="Thioredoxin"/>
    <property type="match status" value="1"/>
</dbReference>
<dbReference type="EMBL" id="CP001576">
    <property type="protein sequence ID" value="ACO70033.1"/>
    <property type="molecule type" value="Genomic_DNA"/>
</dbReference>
<evidence type="ECO:0000313" key="6">
    <source>
        <dbReference type="Proteomes" id="UP000002009"/>
    </source>
</evidence>
<dbReference type="eggNOG" id="ENOG502QVNH">
    <property type="taxonomic scope" value="Eukaryota"/>
</dbReference>
<dbReference type="Gene3D" id="3.40.30.10">
    <property type="entry name" value="Glutaredoxin"/>
    <property type="match status" value="3"/>
</dbReference>
<sequence>MARPWLVAAFLLCVASAHTARALDADAAVIDLDDSNWKDLVIENGREAWVVSFGADGCAPCAQMAPTFAKAAKHMGGIVNFGHVHVGDASIKLAQSLGLTKVPHVVGLPAHKTLNPYTKKSEKIAVEYRNSTASHKRIAEFAATLLPDDRVTRIADADALARARTDASHLPVAVLVTAKETTGSLFKSLSLRFRGRVAFAEVHVSDAPDVLASIPGLADPATIEPPALLLFPPAGGEGGDVERHGGEMNARSLAAYIESKAADAAPEDDAPEVFDPRGGKVGAGGNNGAGPGGESPGGESPGDSDDGSLFPSVTPARFEELVLKAPPVAVVAFTKLGDRACVDVSRRLASSAIKGVNGRVSLMEVNASSPEGAKLAERYAPETFFSANDQSESGEGTEDDKKCVAAVLFPHGTDKEDADPDTYDGDVDDAEAFAAWVREAIPDFTMPLPQPRLVEAFMQNDPFAPKVILFADAKPDSALGRDFIALAANFHQDFQFATIPSGDKVNAAKFGVQSYPSLRMMFVPPLKGGENPDTNTVQMQVAQFPGYTLDYLYMHSWLDQIRAQVLGKDPTGGDGGPEKGAADPVKLVGTPKELDAECGGAGLCVVAFVPQGTEDTELRTAIVQAAADDKSDRPVKFVVVDPVKQRSFAAAFEVSADDVPAVAVVSMRKNRFATYRATFSAERIAGFLDDVLSAKQRTRMIQEIPKLVPGGEEPEEVFDEDVEEEFDLADIMGEDVEGEVTNEERLSRIERELAEEEAEKKRKKAEEEDAAAAAKKASKKKKKKKRKGKAHSEL</sequence>
<dbReference type="InterPro" id="IPR013766">
    <property type="entry name" value="Thioredoxin_domain"/>
</dbReference>
<keyword evidence="6" id="KW-1185">Reference proteome</keyword>
<proteinExistence type="predicted"/>
<dbReference type="PANTHER" id="PTHR45184">
    <property type="entry name" value="DNAJ PROTEIN ERDJ3A"/>
    <property type="match status" value="1"/>
</dbReference>
<dbReference type="Proteomes" id="UP000002009">
    <property type="component" value="Chromosome 10"/>
</dbReference>
<evidence type="ECO:0000259" key="4">
    <source>
        <dbReference type="Pfam" id="PF24541"/>
    </source>
</evidence>
<dbReference type="STRING" id="296587.C1FH45"/>
<name>C1FH45_MICCC</name>
<feature type="chain" id="PRO_5002909457" evidence="2">
    <location>
        <begin position="23"/>
        <end position="794"/>
    </location>
</feature>
<feature type="region of interest" description="Disordered" evidence="1">
    <location>
        <begin position="733"/>
        <end position="794"/>
    </location>
</feature>
<dbReference type="RefSeq" id="XP_002508775.1">
    <property type="nucleotide sequence ID" value="XM_002508729.1"/>
</dbReference>
<dbReference type="KEGG" id="mis:MICPUN_61953"/>
<dbReference type="GeneID" id="8246780"/>
<dbReference type="FunCoup" id="C1FH45">
    <property type="interactions" value="1692"/>
</dbReference>
<dbReference type="InterPro" id="IPR036249">
    <property type="entry name" value="Thioredoxin-like_sf"/>
</dbReference>
<evidence type="ECO:0000259" key="3">
    <source>
        <dbReference type="Pfam" id="PF00085"/>
    </source>
</evidence>
<dbReference type="SUPFAM" id="SSF52833">
    <property type="entry name" value="Thioredoxin-like"/>
    <property type="match status" value="2"/>
</dbReference>
<feature type="domain" description="Thioredoxin" evidence="3">
    <location>
        <begin position="29"/>
        <end position="118"/>
    </location>
</feature>
<organism evidence="5 6">
    <name type="scientific">Micromonas commoda (strain RCC299 / NOUM17 / CCMP2709)</name>
    <name type="common">Picoplanktonic green alga</name>
    <dbReference type="NCBI Taxonomy" id="296587"/>
    <lineage>
        <taxon>Eukaryota</taxon>
        <taxon>Viridiplantae</taxon>
        <taxon>Chlorophyta</taxon>
        <taxon>Mamiellophyceae</taxon>
        <taxon>Mamiellales</taxon>
        <taxon>Mamiellaceae</taxon>
        <taxon>Micromonas</taxon>
    </lineage>
</organism>
<dbReference type="OMA" id="KICAIGF"/>
<dbReference type="InParanoid" id="C1FH45"/>
<accession>C1FH45</accession>
<evidence type="ECO:0000256" key="1">
    <source>
        <dbReference type="SAM" id="MobiDB-lite"/>
    </source>
</evidence>
<feature type="compositionally biased region" description="Gly residues" evidence="1">
    <location>
        <begin position="279"/>
        <end position="300"/>
    </location>
</feature>
<evidence type="ECO:0000256" key="2">
    <source>
        <dbReference type="SAM" id="SignalP"/>
    </source>
</evidence>
<feature type="compositionally biased region" description="Basic and acidic residues" evidence="1">
    <location>
        <begin position="742"/>
        <end position="766"/>
    </location>
</feature>
<feature type="signal peptide" evidence="2">
    <location>
        <begin position="1"/>
        <end position="22"/>
    </location>
</feature>
<dbReference type="Pfam" id="PF24541">
    <property type="entry name" value="Thioredox_PDIA6_C"/>
    <property type="match status" value="1"/>
</dbReference>
<feature type="region of interest" description="Disordered" evidence="1">
    <location>
        <begin position="261"/>
        <end position="312"/>
    </location>
</feature>
<dbReference type="InterPro" id="IPR052842">
    <property type="entry name" value="ER_Co-chaperone"/>
</dbReference>
<gene>
    <name evidence="5" type="ORF">MICPUN_61953</name>
</gene>
<evidence type="ECO:0000313" key="5">
    <source>
        <dbReference type="EMBL" id="ACO70033.1"/>
    </source>
</evidence>
<dbReference type="AlphaFoldDB" id="C1FH45"/>
<dbReference type="InterPro" id="IPR057305">
    <property type="entry name" value="Thioredox_PDIA6_C"/>
</dbReference>
<reference evidence="5 6" key="1">
    <citation type="journal article" date="2009" name="Science">
        <title>Green evolution and dynamic adaptations revealed by genomes of the marine picoeukaryotes Micromonas.</title>
        <authorList>
            <person name="Worden A.Z."/>
            <person name="Lee J.H."/>
            <person name="Mock T."/>
            <person name="Rouze P."/>
            <person name="Simmons M.P."/>
            <person name="Aerts A.L."/>
            <person name="Allen A.E."/>
            <person name="Cuvelier M.L."/>
            <person name="Derelle E."/>
            <person name="Everett M.V."/>
            <person name="Foulon E."/>
            <person name="Grimwood J."/>
            <person name="Gundlach H."/>
            <person name="Henrissat B."/>
            <person name="Napoli C."/>
            <person name="McDonald S.M."/>
            <person name="Parker M.S."/>
            <person name="Rombauts S."/>
            <person name="Salamov A."/>
            <person name="Von Dassow P."/>
            <person name="Badger J.H."/>
            <person name="Coutinho P.M."/>
            <person name="Demir E."/>
            <person name="Dubchak I."/>
            <person name="Gentemann C."/>
            <person name="Eikrem W."/>
            <person name="Gready J.E."/>
            <person name="John U."/>
            <person name="Lanier W."/>
            <person name="Lindquist E.A."/>
            <person name="Lucas S."/>
            <person name="Mayer K.F."/>
            <person name="Moreau H."/>
            <person name="Not F."/>
            <person name="Otillar R."/>
            <person name="Panaud O."/>
            <person name="Pangilinan J."/>
            <person name="Paulsen I."/>
            <person name="Piegu B."/>
            <person name="Poliakov A."/>
            <person name="Robbens S."/>
            <person name="Schmutz J."/>
            <person name="Toulza E."/>
            <person name="Wyss T."/>
            <person name="Zelensky A."/>
            <person name="Zhou K."/>
            <person name="Armbrust E.V."/>
            <person name="Bhattacharya D."/>
            <person name="Goodenough U.W."/>
            <person name="Van de Peer Y."/>
            <person name="Grigoriev I.V."/>
        </authorList>
    </citation>
    <scope>NUCLEOTIDE SEQUENCE [LARGE SCALE GENOMIC DNA]</scope>
    <source>
        <strain evidence="6">RCC299 / NOUM17</strain>
    </source>
</reference>
<keyword evidence="2" id="KW-0732">Signal</keyword>
<feature type="domain" description="PDIA6-like C-terminal thioredoxin-like" evidence="4">
    <location>
        <begin position="581"/>
        <end position="691"/>
    </location>
</feature>
<protein>
    <submittedName>
        <fullName evidence="5">Uncharacterized protein</fullName>
    </submittedName>
</protein>
<feature type="compositionally biased region" description="Basic residues" evidence="1">
    <location>
        <begin position="776"/>
        <end position="794"/>
    </location>
</feature>
<dbReference type="PANTHER" id="PTHR45184:SF1">
    <property type="entry name" value="DNAJ PROTEIN ERDJ3A"/>
    <property type="match status" value="1"/>
</dbReference>